<proteinExistence type="predicted"/>
<evidence type="ECO:0000313" key="5">
    <source>
        <dbReference type="Proteomes" id="UP000694044"/>
    </source>
</evidence>
<name>A0A8T1VFW2_9STRA</name>
<dbReference type="AlphaFoldDB" id="A0A8T1VFW2"/>
<dbReference type="GO" id="GO:0048471">
    <property type="term" value="C:perinuclear region of cytoplasm"/>
    <property type="evidence" value="ECO:0007669"/>
    <property type="project" value="TreeGrafter"/>
</dbReference>
<organism evidence="4 5">
    <name type="scientific">Phytophthora pseudosyringae</name>
    <dbReference type="NCBI Taxonomy" id="221518"/>
    <lineage>
        <taxon>Eukaryota</taxon>
        <taxon>Sar</taxon>
        <taxon>Stramenopiles</taxon>
        <taxon>Oomycota</taxon>
        <taxon>Peronosporomycetes</taxon>
        <taxon>Peronosporales</taxon>
        <taxon>Peronosporaceae</taxon>
        <taxon>Phytophthora</taxon>
    </lineage>
</organism>
<evidence type="ECO:0000313" key="4">
    <source>
        <dbReference type="EMBL" id="KAG7378374.1"/>
    </source>
</evidence>
<dbReference type="PANTHER" id="PTHR24113">
    <property type="entry name" value="RAN GTPASE-ACTIVATING PROTEIN 1"/>
    <property type="match status" value="1"/>
</dbReference>
<evidence type="ECO:0008006" key="6">
    <source>
        <dbReference type="Google" id="ProtNLM"/>
    </source>
</evidence>
<dbReference type="GO" id="GO:0006913">
    <property type="term" value="P:nucleocytoplasmic transport"/>
    <property type="evidence" value="ECO:0007669"/>
    <property type="project" value="TreeGrafter"/>
</dbReference>
<dbReference type="Pfam" id="PF13516">
    <property type="entry name" value="LRR_6"/>
    <property type="match status" value="7"/>
</dbReference>
<keyword evidence="3" id="KW-0472">Membrane</keyword>
<feature type="transmembrane region" description="Helical" evidence="3">
    <location>
        <begin position="178"/>
        <end position="201"/>
    </location>
</feature>
<keyword evidence="3" id="KW-1133">Transmembrane helix</keyword>
<dbReference type="GO" id="GO:0005634">
    <property type="term" value="C:nucleus"/>
    <property type="evidence" value="ECO:0007669"/>
    <property type="project" value="TreeGrafter"/>
</dbReference>
<dbReference type="EMBL" id="JAGDFM010000429">
    <property type="protein sequence ID" value="KAG7378374.1"/>
    <property type="molecule type" value="Genomic_DNA"/>
</dbReference>
<evidence type="ECO:0000256" key="3">
    <source>
        <dbReference type="SAM" id="Phobius"/>
    </source>
</evidence>
<reference evidence="4" key="1">
    <citation type="submission" date="2021-02" db="EMBL/GenBank/DDBJ databases">
        <authorList>
            <person name="Palmer J.M."/>
        </authorList>
    </citation>
    <scope>NUCLEOTIDE SEQUENCE</scope>
    <source>
        <strain evidence="4">SCRP734</strain>
    </source>
</reference>
<dbReference type="GO" id="GO:0005096">
    <property type="term" value="F:GTPase activator activity"/>
    <property type="evidence" value="ECO:0007669"/>
    <property type="project" value="InterPro"/>
</dbReference>
<feature type="transmembrane region" description="Helical" evidence="3">
    <location>
        <begin position="45"/>
        <end position="65"/>
    </location>
</feature>
<keyword evidence="2" id="KW-0677">Repeat</keyword>
<feature type="transmembrane region" description="Helical" evidence="3">
    <location>
        <begin position="111"/>
        <end position="132"/>
    </location>
</feature>
<dbReference type="PROSITE" id="PS50096">
    <property type="entry name" value="IQ"/>
    <property type="match status" value="1"/>
</dbReference>
<protein>
    <recommendedName>
        <fullName evidence="6">RNI-like protein</fullName>
    </recommendedName>
</protein>
<evidence type="ECO:0000256" key="1">
    <source>
        <dbReference type="ARBA" id="ARBA00022614"/>
    </source>
</evidence>
<feature type="transmembrane region" description="Helical" evidence="3">
    <location>
        <begin position="144"/>
        <end position="166"/>
    </location>
</feature>
<evidence type="ECO:0000256" key="2">
    <source>
        <dbReference type="ARBA" id="ARBA00022737"/>
    </source>
</evidence>
<dbReference type="SMART" id="SM00368">
    <property type="entry name" value="LRR_RI"/>
    <property type="match status" value="9"/>
</dbReference>
<dbReference type="InterPro" id="IPR027038">
    <property type="entry name" value="RanGap"/>
</dbReference>
<accession>A0A8T1VFW2</accession>
<dbReference type="GO" id="GO:0031267">
    <property type="term" value="F:small GTPase binding"/>
    <property type="evidence" value="ECO:0007669"/>
    <property type="project" value="TreeGrafter"/>
</dbReference>
<dbReference type="PANTHER" id="PTHR24113:SF12">
    <property type="entry name" value="RAN GTPASE-ACTIVATING PROTEIN 1"/>
    <property type="match status" value="1"/>
</dbReference>
<keyword evidence="5" id="KW-1185">Reference proteome</keyword>
<comment type="caution">
    <text evidence="4">The sequence shown here is derived from an EMBL/GenBank/DDBJ whole genome shotgun (WGS) entry which is preliminary data.</text>
</comment>
<dbReference type="GO" id="GO:0005829">
    <property type="term" value="C:cytosol"/>
    <property type="evidence" value="ECO:0007669"/>
    <property type="project" value="TreeGrafter"/>
</dbReference>
<keyword evidence="3" id="KW-0812">Transmembrane</keyword>
<sequence>MKRDTRIIWRRVRQFTSTFQAELRGHYSSERMRNLLHYSRTTPSLRAVFISAISPFPCLLVLTLIDCAPLAPPEDGSRANYLFWARDFLTIALMTRVILEQFRISVPGLRINSFQVIAMPIISSGGAIAFMIAMSSVVGFPLPFALVEGILIWFVVLVVCFVLFFGRILKRDPVLLKDLLRSIVVLICQVLLTFVYPAYLYGFIRVEPSNQKFYVMLLPIIKIIAKNWISYCLGNKYDLIPQIMIFNVDVFNALYVSSSMQNSQSMLTVVQMVALDALLGWVSLSDISHLARDVLRLRRKIPAGHPLEKASFIEIALQIIEEDPHAGERLAMRRYSSSALVVRRSSGPSMIKLPVPPQLGTLSTTESAHTVALPTSGQFQPRPLSTTRQVLPVDLQPSTIPTAPEVKPLPLQLVPVQQSLDRVFSPKERQRFLERSARVLFTTEFVILVEYTEVIVPFIYSMYTTAMFYLPNRDYYPQLRSFDDAGLASNLASVITFGFIELVSLLVMGFLIQRMLRISMLHLLSFVLDRSWRMVQANLFLWICYTIQNAVEHNGARRFQLRVQLAQRIGRRLFVTLHRGSFWGVMAAREVASPMATQLTSTSQLQDAARVLMQPQNSRRASKIPRVQAPTRIFLAEQKLVSDFGAEFFPFAAFSAVSASLTVLDVSFNELDDHFWGHWAAELQDAVWPALTTLNLANNQFSFQGLAVIAAFIARCPSLTQLDLSLNLFGGSASQIQPLIASLDAKDREPLQMLDMSCTGITDVCVSQLLETLFAKKIQNLYLRSNALTDEAAIALSKLLPQMSVEVLSLSGNTIGDCGAASLAFVIDQTRALQTLDLEQNQIEKAGITSFYHALNGMIAPFPLRYLHLGGNNFTSEPVLQQIHTMLHEKVIETHLTSGPSAAAVLTLSGSKVKRDILLECCLTDRYVRVVTTTLRSSPNWQVMEVLDLSGNEIGEKGAYDVGLFLALQHSLRVLNLSSNLITDKAILGLADGLEPNIKLQELLLDHNQITDAGAKQLYLKAFTANQQRRIRLSVGNPLTSECKVMLAAISQAHDLRKRFANEFVCQDKLEFSGKALRQYGAAAIAEELAATPASKCRYLDFSRNSLGDEGAQAVANLLRAYPGLEELDVSFNDIGDEGAIALADALAENSTLTSFSLHSVLEGSQKKPKLQEKGLCYLARAIQTHKALAKLDLRNNVTPPAVIRAYVEMLRRNQGIQKFNGTSAAVFLSRYEE</sequence>
<dbReference type="OrthoDB" id="63324at2759"/>
<gene>
    <name evidence="4" type="ORF">PHYPSEUDO_010155</name>
</gene>
<dbReference type="InterPro" id="IPR001611">
    <property type="entry name" value="Leu-rich_rpt"/>
</dbReference>
<feature type="transmembrane region" description="Helical" evidence="3">
    <location>
        <begin position="445"/>
        <end position="470"/>
    </location>
</feature>
<feature type="transmembrane region" description="Helical" evidence="3">
    <location>
        <begin position="81"/>
        <end position="99"/>
    </location>
</feature>
<dbReference type="Proteomes" id="UP000694044">
    <property type="component" value="Unassembled WGS sequence"/>
</dbReference>
<keyword evidence="1" id="KW-0433">Leucine-rich repeat</keyword>
<feature type="transmembrane region" description="Helical" evidence="3">
    <location>
        <begin position="490"/>
        <end position="512"/>
    </location>
</feature>